<comment type="similarity">
    <text evidence="3">Belongs to the PIAS family.</text>
</comment>
<dbReference type="KEGG" id="ncs:NCAS_0H02490"/>
<dbReference type="InterPro" id="IPR036361">
    <property type="entry name" value="SAP_dom_sf"/>
</dbReference>
<evidence type="ECO:0000256" key="3">
    <source>
        <dbReference type="ARBA" id="ARBA00005383"/>
    </source>
</evidence>
<dbReference type="Gene3D" id="2.60.120.780">
    <property type="entry name" value="PINIT domain"/>
    <property type="match status" value="1"/>
</dbReference>
<evidence type="ECO:0000256" key="1">
    <source>
        <dbReference type="ARBA" id="ARBA00004123"/>
    </source>
</evidence>
<keyword evidence="6 11" id="KW-0863">Zinc-finger</keyword>
<dbReference type="GO" id="GO:0000785">
    <property type="term" value="C:chromatin"/>
    <property type="evidence" value="ECO:0007669"/>
    <property type="project" value="TreeGrafter"/>
</dbReference>
<feature type="compositionally biased region" description="Polar residues" evidence="12">
    <location>
        <begin position="733"/>
        <end position="745"/>
    </location>
</feature>
<dbReference type="SUPFAM" id="SSF68906">
    <property type="entry name" value="SAP domain"/>
    <property type="match status" value="1"/>
</dbReference>
<dbReference type="UniPathway" id="UPA00886"/>
<evidence type="ECO:0000259" key="14">
    <source>
        <dbReference type="PROSITE" id="PS51044"/>
    </source>
</evidence>
<dbReference type="GO" id="GO:0016925">
    <property type="term" value="P:protein sumoylation"/>
    <property type="evidence" value="ECO:0007669"/>
    <property type="project" value="UniProtKB-UniPathway"/>
</dbReference>
<comment type="subcellular location">
    <subcellularLocation>
        <location evidence="1">Nucleus</location>
    </subcellularLocation>
</comment>
<dbReference type="SMART" id="SM00513">
    <property type="entry name" value="SAP"/>
    <property type="match status" value="1"/>
</dbReference>
<protein>
    <recommendedName>
        <fullName evidence="10">E3 SUMO-protein transferase SIZ2</fullName>
    </recommendedName>
</protein>
<dbReference type="PROSITE" id="PS51044">
    <property type="entry name" value="ZF_SP_RING"/>
    <property type="match status" value="1"/>
</dbReference>
<feature type="region of interest" description="Disordered" evidence="12">
    <location>
        <begin position="124"/>
        <end position="146"/>
    </location>
</feature>
<dbReference type="RefSeq" id="XP_003677906.1">
    <property type="nucleotide sequence ID" value="XM_003677858.1"/>
</dbReference>
<dbReference type="Gene3D" id="3.30.40.10">
    <property type="entry name" value="Zinc/RING finger domain, C3HC4 (zinc finger)"/>
    <property type="match status" value="1"/>
</dbReference>
<dbReference type="GO" id="GO:0005634">
    <property type="term" value="C:nucleus"/>
    <property type="evidence" value="ECO:0007669"/>
    <property type="project" value="UniProtKB-SubCell"/>
</dbReference>
<keyword evidence="8" id="KW-0862">Zinc</keyword>
<comment type="pathway">
    <text evidence="2">Protein modification; protein sumoylation.</text>
</comment>
<dbReference type="HOGENOM" id="CLU_014307_0_0_1"/>
<reference key="2">
    <citation type="submission" date="2011-08" db="EMBL/GenBank/DDBJ databases">
        <title>Genome sequence of Naumovozyma castellii.</title>
        <authorList>
            <person name="Gordon J.L."/>
            <person name="Armisen D."/>
            <person name="Proux-Wera E."/>
            <person name="OhEigeartaigh S.S."/>
            <person name="Byrne K.P."/>
            <person name="Wolfe K.H."/>
        </authorList>
    </citation>
    <scope>NUCLEOTIDE SEQUENCE</scope>
    <source>
        <strain>Type strain:CBS 4309</strain>
    </source>
</reference>
<dbReference type="PANTHER" id="PTHR10782:SF4">
    <property type="entry name" value="TONALLI, ISOFORM E"/>
    <property type="match status" value="1"/>
</dbReference>
<feature type="domain" description="SP-RING-type" evidence="14">
    <location>
        <begin position="324"/>
        <end position="409"/>
    </location>
</feature>
<dbReference type="GeneID" id="96905236"/>
<dbReference type="PROSITE" id="PS50800">
    <property type="entry name" value="SAP"/>
    <property type="match status" value="1"/>
</dbReference>
<feature type="region of interest" description="Disordered" evidence="12">
    <location>
        <begin position="625"/>
        <end position="652"/>
    </location>
</feature>
<dbReference type="GO" id="GO:0008270">
    <property type="term" value="F:zinc ion binding"/>
    <property type="evidence" value="ECO:0007669"/>
    <property type="project" value="UniProtKB-KW"/>
</dbReference>
<organism evidence="16 17">
    <name type="scientific">Naumovozyma castellii</name>
    <name type="common">Yeast</name>
    <name type="synonym">Saccharomyces castellii</name>
    <dbReference type="NCBI Taxonomy" id="27288"/>
    <lineage>
        <taxon>Eukaryota</taxon>
        <taxon>Fungi</taxon>
        <taxon>Dikarya</taxon>
        <taxon>Ascomycota</taxon>
        <taxon>Saccharomycotina</taxon>
        <taxon>Saccharomycetes</taxon>
        <taxon>Saccharomycetales</taxon>
        <taxon>Saccharomycetaceae</taxon>
        <taxon>Naumovozyma</taxon>
    </lineage>
</organism>
<dbReference type="GO" id="GO:1990683">
    <property type="term" value="P:DNA double-strand break attachment to nuclear envelope"/>
    <property type="evidence" value="ECO:0007669"/>
    <property type="project" value="UniProtKB-ARBA"/>
</dbReference>
<keyword evidence="4" id="KW-0808">Transferase</keyword>
<dbReference type="InterPro" id="IPR003034">
    <property type="entry name" value="SAP_dom"/>
</dbReference>
<feature type="compositionally biased region" description="Acidic residues" evidence="12">
    <location>
        <begin position="473"/>
        <end position="482"/>
    </location>
</feature>
<feature type="compositionally biased region" description="Polar residues" evidence="12">
    <location>
        <begin position="487"/>
        <end position="501"/>
    </location>
</feature>
<keyword evidence="9" id="KW-0539">Nucleus</keyword>
<evidence type="ECO:0000256" key="6">
    <source>
        <dbReference type="ARBA" id="ARBA00022771"/>
    </source>
</evidence>
<name>G0VJ80_NAUCA</name>
<dbReference type="GO" id="GO:0007059">
    <property type="term" value="P:chromosome segregation"/>
    <property type="evidence" value="ECO:0007669"/>
    <property type="project" value="UniProtKB-ARBA"/>
</dbReference>
<evidence type="ECO:0000259" key="15">
    <source>
        <dbReference type="PROSITE" id="PS51466"/>
    </source>
</evidence>
<keyword evidence="7" id="KW-0833">Ubl conjugation pathway</keyword>
<evidence type="ECO:0000256" key="4">
    <source>
        <dbReference type="ARBA" id="ARBA00022679"/>
    </source>
</evidence>
<dbReference type="InterPro" id="IPR013083">
    <property type="entry name" value="Znf_RING/FYVE/PHD"/>
</dbReference>
<feature type="region of interest" description="Disordered" evidence="12">
    <location>
        <begin position="808"/>
        <end position="899"/>
    </location>
</feature>
<evidence type="ECO:0000256" key="2">
    <source>
        <dbReference type="ARBA" id="ARBA00004718"/>
    </source>
</evidence>
<dbReference type="Pfam" id="PF02891">
    <property type="entry name" value="zf-MIZ"/>
    <property type="match status" value="1"/>
</dbReference>
<feature type="compositionally biased region" description="Basic and acidic residues" evidence="12">
    <location>
        <begin position="131"/>
        <end position="146"/>
    </location>
</feature>
<dbReference type="eggNOG" id="KOG2169">
    <property type="taxonomic scope" value="Eukaryota"/>
</dbReference>
<feature type="compositionally biased region" description="Polar residues" evidence="12">
    <location>
        <begin position="713"/>
        <end position="726"/>
    </location>
</feature>
<dbReference type="PANTHER" id="PTHR10782">
    <property type="entry name" value="ZINC FINGER MIZ DOMAIN-CONTAINING PROTEIN"/>
    <property type="match status" value="1"/>
</dbReference>
<evidence type="ECO:0000256" key="9">
    <source>
        <dbReference type="ARBA" id="ARBA00023242"/>
    </source>
</evidence>
<accession>G0VJ80</accession>
<dbReference type="OMA" id="FIYAFQK"/>
<feature type="domain" description="PINIT" evidence="15">
    <location>
        <begin position="138"/>
        <end position="291"/>
    </location>
</feature>
<proteinExistence type="inferred from homology"/>
<feature type="domain" description="SAP" evidence="13">
    <location>
        <begin position="26"/>
        <end position="60"/>
    </location>
</feature>
<evidence type="ECO:0000256" key="12">
    <source>
        <dbReference type="SAM" id="MobiDB-lite"/>
    </source>
</evidence>
<dbReference type="AlphaFoldDB" id="G0VJ80"/>
<evidence type="ECO:0000256" key="8">
    <source>
        <dbReference type="ARBA" id="ARBA00022833"/>
    </source>
</evidence>
<evidence type="ECO:0000256" key="10">
    <source>
        <dbReference type="ARBA" id="ARBA00083459"/>
    </source>
</evidence>
<dbReference type="EMBL" id="HE576759">
    <property type="protein sequence ID" value="CCC71559.1"/>
    <property type="molecule type" value="Genomic_DNA"/>
</dbReference>
<dbReference type="InterPro" id="IPR038654">
    <property type="entry name" value="PINIT_sf"/>
</dbReference>
<evidence type="ECO:0000259" key="13">
    <source>
        <dbReference type="PROSITE" id="PS50800"/>
    </source>
</evidence>
<evidence type="ECO:0000256" key="11">
    <source>
        <dbReference type="PROSITE-ProRule" id="PRU00452"/>
    </source>
</evidence>
<reference evidence="16 17" key="1">
    <citation type="journal article" date="2011" name="Proc. Natl. Acad. Sci. U.S.A.">
        <title>Evolutionary erosion of yeast sex chromosomes by mating-type switching accidents.</title>
        <authorList>
            <person name="Gordon J.L."/>
            <person name="Armisen D."/>
            <person name="Proux-Wera E."/>
            <person name="Oheigeartaigh S.S."/>
            <person name="Byrne K.P."/>
            <person name="Wolfe K.H."/>
        </authorList>
    </citation>
    <scope>NUCLEOTIDE SEQUENCE [LARGE SCALE GENOMIC DNA]</scope>
    <source>
        <strain evidence="17">ATCC 76901 / BCRC 22586 / CBS 4309 / NBRC 1992 / NRRL Y-12630</strain>
    </source>
</reference>
<sequence>MPTSTSPPRPTGVGLQQEIQYAIKLMESLRVTDLKKVCKAITVSTGGLKADLQDRIRSFIKQSISNGRVDPWRPKVVTVFLQRIIDGESTLPEYTNLWNAIKTGNFHYTIPQALFEQTLNTTTTTTKKSTTTKDQKHSTSHDNKKTATNDTFYFRRSPFYKLIKLIPGGHCQVRRTTGRGSSRITFNLSQNDWEILQSNKEKFKILLYSGLSHSAKSKQKEPILFPIPNEILFNGTQIKDNVRGLKNKPGTAKPADLTEFVREPSMHNNLEFIYAFQKQEYQLFIYLMELITPEELVQSIVLKHPKISKQSSILYIQRTLREEEDADFVTTSTVMSLQCPISYTRMKYPARSALCQHLQCFDALWYLHSQLQVPTWQCPVCQTHIPIENLAISEFVEEIIKNSTDDVEQVELSPNGSWVAIHEDGEETQPNGGTTTAKKESSMDLPMKLESSGSVPPIPHHHTEEPIVISLDSSDEEPEDEPPTQPPQISDKNTMPTSTPQEAADPEDLPLSSLRRQIPDQSLHVGHNDSTAEYITAATKPTQRTNTNVPPIRQNIDPSIINNDNENSTAGQVNNTSVQPMTINNNGNTNVTDNNEVRGWINTTAKDHSATVPILPLTYTAPPSFIPGNSSPTTLPPRSASYPMTSTQTRPGPVNAENTLIPPAVGWNASTSSNSHAPAPPMGTFSPPSSLPSVTAARSTSFLGLSGNLPPRSLSSTGISSPPQQYNNNNNNTMQLRPQQTSLPSNTIVPSFPYANTMTSPPQLSGINGMNLLGMNGTVPTTRTGYPNLNDVNTTLLGMNGTPVAPVPALAPAPPLSDKQRPVGAPVHGRSRHSSSNVSPFIPKKYPHPPPVLPRKRKNPETRANELGVTVSDSQASAPVPSLNRDRNDDADVIDLTSD</sequence>
<dbReference type="Pfam" id="PF02037">
    <property type="entry name" value="SAP"/>
    <property type="match status" value="1"/>
</dbReference>
<dbReference type="InterPro" id="IPR023321">
    <property type="entry name" value="PINIT"/>
</dbReference>
<dbReference type="SUPFAM" id="SSF57850">
    <property type="entry name" value="RING/U-box"/>
    <property type="match status" value="1"/>
</dbReference>
<evidence type="ECO:0000313" key="17">
    <source>
        <dbReference type="Proteomes" id="UP000001640"/>
    </source>
</evidence>
<keyword evidence="17" id="KW-1185">Reference proteome</keyword>
<evidence type="ECO:0000256" key="5">
    <source>
        <dbReference type="ARBA" id="ARBA00022723"/>
    </source>
</evidence>
<dbReference type="InterPro" id="IPR004181">
    <property type="entry name" value="Znf_MIZ"/>
</dbReference>
<dbReference type="PROSITE" id="PS51466">
    <property type="entry name" value="PINIT"/>
    <property type="match status" value="1"/>
</dbReference>
<evidence type="ECO:0000256" key="7">
    <source>
        <dbReference type="ARBA" id="ARBA00022786"/>
    </source>
</evidence>
<gene>
    <name evidence="16" type="primary">NCAS0H02490</name>
    <name evidence="16" type="ordered locus">NCAS_0H02490</name>
</gene>
<dbReference type="OrthoDB" id="28127at2759"/>
<keyword evidence="5" id="KW-0479">Metal-binding</keyword>
<feature type="compositionally biased region" description="Polar residues" evidence="12">
    <location>
        <begin position="686"/>
        <end position="703"/>
    </location>
</feature>
<dbReference type="Pfam" id="PF14324">
    <property type="entry name" value="PINIT"/>
    <property type="match status" value="1"/>
</dbReference>
<dbReference type="FunFam" id="3.30.40.10:FF:000247">
    <property type="entry name" value="Uncharacterized protein, isoform B"/>
    <property type="match status" value="1"/>
</dbReference>
<feature type="region of interest" description="Disordered" evidence="12">
    <location>
        <begin position="421"/>
        <end position="509"/>
    </location>
</feature>
<dbReference type="InParanoid" id="G0VJ80"/>
<feature type="region of interest" description="Disordered" evidence="12">
    <location>
        <begin position="668"/>
        <end position="745"/>
    </location>
</feature>
<dbReference type="STRING" id="1064592.G0VJ80"/>
<dbReference type="GO" id="GO:0061665">
    <property type="term" value="F:SUMO ligase activity"/>
    <property type="evidence" value="ECO:0007669"/>
    <property type="project" value="TreeGrafter"/>
</dbReference>
<evidence type="ECO:0000313" key="16">
    <source>
        <dbReference type="EMBL" id="CCC71559.1"/>
    </source>
</evidence>
<dbReference type="Proteomes" id="UP000001640">
    <property type="component" value="Chromosome 8"/>
</dbReference>